<name>A0ABD3HVB2_9MARC</name>
<accession>A0ABD3HVB2</accession>
<dbReference type="EMBL" id="JBJQOH010000003">
    <property type="protein sequence ID" value="KAL3694025.1"/>
    <property type="molecule type" value="Genomic_DNA"/>
</dbReference>
<feature type="compositionally biased region" description="Low complexity" evidence="1">
    <location>
        <begin position="71"/>
        <end position="86"/>
    </location>
</feature>
<feature type="signal peptide" evidence="2">
    <location>
        <begin position="1"/>
        <end position="22"/>
    </location>
</feature>
<dbReference type="AlphaFoldDB" id="A0ABD3HVB2"/>
<feature type="region of interest" description="Disordered" evidence="1">
    <location>
        <begin position="25"/>
        <end position="44"/>
    </location>
</feature>
<feature type="compositionally biased region" description="Low complexity" evidence="1">
    <location>
        <begin position="197"/>
        <end position="214"/>
    </location>
</feature>
<evidence type="ECO:0000256" key="1">
    <source>
        <dbReference type="SAM" id="MobiDB-lite"/>
    </source>
</evidence>
<dbReference type="Proteomes" id="UP001633002">
    <property type="component" value="Unassembled WGS sequence"/>
</dbReference>
<feature type="region of interest" description="Disordered" evidence="1">
    <location>
        <begin position="55"/>
        <end position="97"/>
    </location>
</feature>
<protein>
    <submittedName>
        <fullName evidence="3">Uncharacterized protein</fullName>
    </submittedName>
</protein>
<feature type="compositionally biased region" description="Basic and acidic residues" evidence="1">
    <location>
        <begin position="171"/>
        <end position="191"/>
    </location>
</feature>
<sequence length="214" mass="21899">MAHQNITTFFVFAIMVLSQVSAQGIPPTPSAATPSTSPAATPGVVIPPVSAPVVPPPSASVTPVAAPPAETPVSTPPVAETPAETPINAPPPSKQVPVAAPVAKAPVAQAPGPSKAALVGHRGFEYHTAVAKYMSDPSASGSIPAQRFCVRSGSTKARGPRRRGRPQVNDGGEHDERAGEAQRQGENERGATEAVTERATTGVRETTTTNVQEK</sequence>
<feature type="compositionally biased region" description="Low complexity" evidence="1">
    <location>
        <begin position="30"/>
        <end position="44"/>
    </location>
</feature>
<feature type="region of interest" description="Disordered" evidence="1">
    <location>
        <begin position="137"/>
        <end position="214"/>
    </location>
</feature>
<keyword evidence="2" id="KW-0732">Signal</keyword>
<gene>
    <name evidence="3" type="ORF">R1sor_007676</name>
</gene>
<comment type="caution">
    <text evidence="3">The sequence shown here is derived from an EMBL/GenBank/DDBJ whole genome shotgun (WGS) entry which is preliminary data.</text>
</comment>
<proteinExistence type="predicted"/>
<organism evidence="3 4">
    <name type="scientific">Riccia sorocarpa</name>
    <dbReference type="NCBI Taxonomy" id="122646"/>
    <lineage>
        <taxon>Eukaryota</taxon>
        <taxon>Viridiplantae</taxon>
        <taxon>Streptophyta</taxon>
        <taxon>Embryophyta</taxon>
        <taxon>Marchantiophyta</taxon>
        <taxon>Marchantiopsida</taxon>
        <taxon>Marchantiidae</taxon>
        <taxon>Marchantiales</taxon>
        <taxon>Ricciaceae</taxon>
        <taxon>Riccia</taxon>
    </lineage>
</organism>
<evidence type="ECO:0000313" key="4">
    <source>
        <dbReference type="Proteomes" id="UP001633002"/>
    </source>
</evidence>
<evidence type="ECO:0000313" key="3">
    <source>
        <dbReference type="EMBL" id="KAL3694025.1"/>
    </source>
</evidence>
<keyword evidence="4" id="KW-1185">Reference proteome</keyword>
<feature type="chain" id="PRO_5044846704" evidence="2">
    <location>
        <begin position="23"/>
        <end position="214"/>
    </location>
</feature>
<reference evidence="3 4" key="1">
    <citation type="submission" date="2024-09" db="EMBL/GenBank/DDBJ databases">
        <title>Chromosome-scale assembly of Riccia sorocarpa.</title>
        <authorList>
            <person name="Paukszto L."/>
        </authorList>
    </citation>
    <scope>NUCLEOTIDE SEQUENCE [LARGE SCALE GENOMIC DNA]</scope>
    <source>
        <strain evidence="3">LP-2024</strain>
        <tissue evidence="3">Aerial parts of the thallus</tissue>
    </source>
</reference>
<evidence type="ECO:0000256" key="2">
    <source>
        <dbReference type="SAM" id="SignalP"/>
    </source>
</evidence>